<evidence type="ECO:0000256" key="1">
    <source>
        <dbReference type="SAM" id="MobiDB-lite"/>
    </source>
</evidence>
<dbReference type="Proteomes" id="UP000770015">
    <property type="component" value="Unassembled WGS sequence"/>
</dbReference>
<sequence length="335" mass="35501">MHMRHVHTSTMCLRSNGIRHDHSPPSRGTKTDMHASKTRRTPSAGDRATQTIITAGLFLLLHVAPCDLTPALPPLRSVVGRLARHRRINGSSGSPSSKLTSVGVGVQPCNATSKGGPTQRPDRGGMDSNRLDSTTRCISGLVVCQCGRVGTCHHIRGGLDSEPGLALTATARPSVGDRRLCCRTQPRSPAGIAISTYHASAPTPRHQGPAALQAIPSSEDIPARKTLTSSAQGHESGGALRALTNQKTSTYLIRLFIPLNGPETASKLVSRLLDSAKKTSGLGLEVLCPTLALPRPKTPAFLQATASPMTIAEIPERRFLQTRLGACLGPAWWTA</sequence>
<name>A0A9P9AA19_9PEZI</name>
<comment type="caution">
    <text evidence="2">The sequence shown here is derived from an EMBL/GenBank/DDBJ whole genome shotgun (WGS) entry which is preliminary data.</text>
</comment>
<proteinExistence type="predicted"/>
<evidence type="ECO:0000313" key="2">
    <source>
        <dbReference type="EMBL" id="KAH6681058.1"/>
    </source>
</evidence>
<keyword evidence="3" id="KW-1185">Reference proteome</keyword>
<protein>
    <submittedName>
        <fullName evidence="2">Uncharacterized protein</fullName>
    </submittedName>
</protein>
<feature type="region of interest" description="Disordered" evidence="1">
    <location>
        <begin position="87"/>
        <end position="131"/>
    </location>
</feature>
<reference evidence="2" key="1">
    <citation type="journal article" date="2021" name="Nat. Commun.">
        <title>Genetic determinants of endophytism in the Arabidopsis root mycobiome.</title>
        <authorList>
            <person name="Mesny F."/>
            <person name="Miyauchi S."/>
            <person name="Thiergart T."/>
            <person name="Pickel B."/>
            <person name="Atanasova L."/>
            <person name="Karlsson M."/>
            <person name="Huettel B."/>
            <person name="Barry K.W."/>
            <person name="Haridas S."/>
            <person name="Chen C."/>
            <person name="Bauer D."/>
            <person name="Andreopoulos W."/>
            <person name="Pangilinan J."/>
            <person name="LaButti K."/>
            <person name="Riley R."/>
            <person name="Lipzen A."/>
            <person name="Clum A."/>
            <person name="Drula E."/>
            <person name="Henrissat B."/>
            <person name="Kohler A."/>
            <person name="Grigoriev I.V."/>
            <person name="Martin F.M."/>
            <person name="Hacquard S."/>
        </authorList>
    </citation>
    <scope>NUCLEOTIDE SEQUENCE</scope>
    <source>
        <strain evidence="2">MPI-SDFR-AT-0117</strain>
    </source>
</reference>
<accession>A0A9P9AA19</accession>
<feature type="compositionally biased region" description="Low complexity" evidence="1">
    <location>
        <begin position="90"/>
        <end position="103"/>
    </location>
</feature>
<organism evidence="2 3">
    <name type="scientific">Plectosphaerella plurivora</name>
    <dbReference type="NCBI Taxonomy" id="936078"/>
    <lineage>
        <taxon>Eukaryota</taxon>
        <taxon>Fungi</taxon>
        <taxon>Dikarya</taxon>
        <taxon>Ascomycota</taxon>
        <taxon>Pezizomycotina</taxon>
        <taxon>Sordariomycetes</taxon>
        <taxon>Hypocreomycetidae</taxon>
        <taxon>Glomerellales</taxon>
        <taxon>Plectosphaerellaceae</taxon>
        <taxon>Plectosphaerella</taxon>
    </lineage>
</organism>
<feature type="region of interest" description="Disordered" evidence="1">
    <location>
        <begin position="1"/>
        <end position="48"/>
    </location>
</feature>
<evidence type="ECO:0000313" key="3">
    <source>
        <dbReference type="Proteomes" id="UP000770015"/>
    </source>
</evidence>
<feature type="compositionally biased region" description="Basic and acidic residues" evidence="1">
    <location>
        <begin position="18"/>
        <end position="35"/>
    </location>
</feature>
<gene>
    <name evidence="2" type="ORF">F5X68DRAFT_26180</name>
</gene>
<dbReference type="EMBL" id="JAGSXJ010000019">
    <property type="protein sequence ID" value="KAH6681058.1"/>
    <property type="molecule type" value="Genomic_DNA"/>
</dbReference>
<dbReference type="AlphaFoldDB" id="A0A9P9AA19"/>